<dbReference type="Gene3D" id="3.30.70.360">
    <property type="match status" value="1"/>
</dbReference>
<dbReference type="GO" id="GO:0006518">
    <property type="term" value="P:peptide metabolic process"/>
    <property type="evidence" value="ECO:0007669"/>
    <property type="project" value="InterPro"/>
</dbReference>
<feature type="active site" evidence="10">
    <location>
        <position position="78"/>
    </location>
</feature>
<dbReference type="InterPro" id="IPR002933">
    <property type="entry name" value="Peptidase_M20"/>
</dbReference>
<feature type="binding site" evidence="11">
    <location>
        <position position="137"/>
    </location>
    <ligand>
        <name>Zn(2+)</name>
        <dbReference type="ChEBI" id="CHEBI:29105"/>
        <label>2</label>
    </ligand>
</feature>
<evidence type="ECO:0000313" key="13">
    <source>
        <dbReference type="EMBL" id="MSS01641.1"/>
    </source>
</evidence>
<protein>
    <recommendedName>
        <fullName evidence="9">Peptidase T</fullName>
        <ecNumber evidence="9">3.4.11.4</ecNumber>
    </recommendedName>
</protein>
<dbReference type="EC" id="3.4.11.4" evidence="9"/>
<evidence type="ECO:0000256" key="7">
    <source>
        <dbReference type="ARBA" id="ARBA00022833"/>
    </source>
</evidence>
<evidence type="ECO:0000256" key="9">
    <source>
        <dbReference type="NCBIfam" id="TIGR01882"/>
    </source>
</evidence>
<keyword evidence="14" id="KW-1185">Reference proteome</keyword>
<dbReference type="PANTHER" id="PTHR42994:SF2">
    <property type="entry name" value="PEPTIDASE"/>
    <property type="match status" value="1"/>
</dbReference>
<name>A0A7X2T4B5_9FIRM</name>
<dbReference type="Pfam" id="PF07687">
    <property type="entry name" value="M20_dimer"/>
    <property type="match status" value="1"/>
</dbReference>
<proteinExistence type="inferred from homology"/>
<dbReference type="EMBL" id="VUMM01000010">
    <property type="protein sequence ID" value="MSS01641.1"/>
    <property type="molecule type" value="Genomic_DNA"/>
</dbReference>
<keyword evidence="6 13" id="KW-0378">Hydrolase</keyword>
<evidence type="ECO:0000256" key="2">
    <source>
        <dbReference type="ARBA" id="ARBA00009692"/>
    </source>
</evidence>
<evidence type="ECO:0000256" key="3">
    <source>
        <dbReference type="ARBA" id="ARBA00022438"/>
    </source>
</evidence>
<keyword evidence="4" id="KW-0645">Protease</keyword>
<comment type="catalytic activity">
    <reaction evidence="1">
        <text>Release of the N-terminal residue from a tripeptide.</text>
        <dbReference type="EC" id="3.4.11.4"/>
    </reaction>
</comment>
<feature type="binding site" evidence="11">
    <location>
        <position position="76"/>
    </location>
    <ligand>
        <name>Zn(2+)</name>
        <dbReference type="ChEBI" id="CHEBI:29105"/>
        <label>1</label>
    </ligand>
</feature>
<comment type="caution">
    <text evidence="13">The sequence shown here is derived from an EMBL/GenBank/DDBJ whole genome shotgun (WGS) entry which is preliminary data.</text>
</comment>
<dbReference type="GO" id="GO:0045148">
    <property type="term" value="F:tripeptide aminopeptidase activity"/>
    <property type="evidence" value="ECO:0007669"/>
    <property type="project" value="UniProtKB-UniRule"/>
</dbReference>
<feature type="binding site" evidence="11">
    <location>
        <position position="193"/>
    </location>
    <ligand>
        <name>Zn(2+)</name>
        <dbReference type="ChEBI" id="CHEBI:29105"/>
        <label>1</label>
    </ligand>
</feature>
<evidence type="ECO:0000313" key="14">
    <source>
        <dbReference type="Proteomes" id="UP000470082"/>
    </source>
</evidence>
<dbReference type="PROSITE" id="PS00758">
    <property type="entry name" value="ARGE_DAPE_CPG2_1"/>
    <property type="match status" value="1"/>
</dbReference>
<dbReference type="PIRSF" id="PIRSF037215">
    <property type="entry name" value="Peptidase_M20B"/>
    <property type="match status" value="1"/>
</dbReference>
<keyword evidence="7 11" id="KW-0862">Zinc</keyword>
<dbReference type="NCBIfam" id="NF009920">
    <property type="entry name" value="PRK13381.1"/>
    <property type="match status" value="1"/>
</dbReference>
<evidence type="ECO:0000256" key="10">
    <source>
        <dbReference type="PIRSR" id="PIRSR037215-1"/>
    </source>
</evidence>
<feature type="active site" description="Proton acceptor" evidence="10">
    <location>
        <position position="170"/>
    </location>
</feature>
<dbReference type="Gene3D" id="3.40.630.10">
    <property type="entry name" value="Zn peptidases"/>
    <property type="match status" value="1"/>
</dbReference>
<evidence type="ECO:0000256" key="11">
    <source>
        <dbReference type="PIRSR" id="PIRSR037215-2"/>
    </source>
</evidence>
<dbReference type="RefSeq" id="WP_154460179.1">
    <property type="nucleotide sequence ID" value="NZ_JAQYTQ010000024.1"/>
</dbReference>
<dbReference type="Pfam" id="PF01546">
    <property type="entry name" value="Peptidase_M20"/>
    <property type="match status" value="1"/>
</dbReference>
<dbReference type="AlphaFoldDB" id="A0A7X2T4B5"/>
<comment type="cofactor">
    <cofactor evidence="11">
        <name>Zn(2+)</name>
        <dbReference type="ChEBI" id="CHEBI:29105"/>
    </cofactor>
    <text evidence="11">Binds 2 Zn(2+) ions per subunit.</text>
</comment>
<dbReference type="PANTHER" id="PTHR42994">
    <property type="entry name" value="PEPTIDASE T"/>
    <property type="match status" value="1"/>
</dbReference>
<dbReference type="SUPFAM" id="SSF53187">
    <property type="entry name" value="Zn-dependent exopeptidases"/>
    <property type="match status" value="1"/>
</dbReference>
<dbReference type="GO" id="GO:0006508">
    <property type="term" value="P:proteolysis"/>
    <property type="evidence" value="ECO:0007669"/>
    <property type="project" value="UniProtKB-UniRule"/>
</dbReference>
<feature type="binding site" evidence="11">
    <location>
        <position position="171"/>
    </location>
    <ligand>
        <name>Zn(2+)</name>
        <dbReference type="ChEBI" id="CHEBI:29105"/>
        <label>2</label>
    </ligand>
</feature>
<dbReference type="Proteomes" id="UP000470082">
    <property type="component" value="Unassembled WGS sequence"/>
</dbReference>
<keyword evidence="3 13" id="KW-0031">Aminopeptidase</keyword>
<evidence type="ECO:0000256" key="5">
    <source>
        <dbReference type="ARBA" id="ARBA00022723"/>
    </source>
</evidence>
<dbReference type="SUPFAM" id="SSF55031">
    <property type="entry name" value="Bacterial exopeptidase dimerisation domain"/>
    <property type="match status" value="1"/>
</dbReference>
<evidence type="ECO:0000256" key="1">
    <source>
        <dbReference type="ARBA" id="ARBA00000870"/>
    </source>
</evidence>
<comment type="similarity">
    <text evidence="2">Belongs to the peptidase M20B family.</text>
</comment>
<dbReference type="InterPro" id="IPR001261">
    <property type="entry name" value="ArgE/DapE_CS"/>
</dbReference>
<evidence type="ECO:0000256" key="4">
    <source>
        <dbReference type="ARBA" id="ARBA00022670"/>
    </source>
</evidence>
<gene>
    <name evidence="13" type="primary">pepT</name>
    <name evidence="13" type="ORF">FYJ50_05955</name>
</gene>
<dbReference type="GO" id="GO:0008270">
    <property type="term" value="F:zinc ion binding"/>
    <property type="evidence" value="ECO:0007669"/>
    <property type="project" value="InterPro"/>
</dbReference>
<dbReference type="InterPro" id="IPR010161">
    <property type="entry name" value="Peptidase_M20B"/>
</dbReference>
<reference evidence="13 14" key="1">
    <citation type="submission" date="2019-08" db="EMBL/GenBank/DDBJ databases">
        <title>In-depth cultivation of the pig gut microbiome towards novel bacterial diversity and tailored functional studies.</title>
        <authorList>
            <person name="Wylensek D."/>
            <person name="Hitch T.C.A."/>
            <person name="Clavel T."/>
        </authorList>
    </citation>
    <scope>NUCLEOTIDE SEQUENCE [LARGE SCALE GENOMIC DNA]</scope>
    <source>
        <strain evidence="13 14">LKV-178-WT-2G</strain>
    </source>
</reference>
<dbReference type="InterPro" id="IPR036264">
    <property type="entry name" value="Bact_exopeptidase_dim_dom"/>
</dbReference>
<feature type="binding site" evidence="11">
    <location>
        <position position="373"/>
    </location>
    <ligand>
        <name>Zn(2+)</name>
        <dbReference type="ChEBI" id="CHEBI:29105"/>
        <label>2</label>
    </ligand>
</feature>
<dbReference type="NCBIfam" id="TIGR01882">
    <property type="entry name" value="peptidase-T"/>
    <property type="match status" value="1"/>
</dbReference>
<feature type="binding site" evidence="11">
    <location>
        <position position="137"/>
    </location>
    <ligand>
        <name>Zn(2+)</name>
        <dbReference type="ChEBI" id="CHEBI:29105"/>
        <label>1</label>
    </ligand>
</feature>
<keyword evidence="5 11" id="KW-0479">Metal-binding</keyword>
<organism evidence="13 14">
    <name type="scientific">Floccifex porci</name>
    <dbReference type="NCBI Taxonomy" id="2606629"/>
    <lineage>
        <taxon>Bacteria</taxon>
        <taxon>Bacillati</taxon>
        <taxon>Bacillota</taxon>
        <taxon>Erysipelotrichia</taxon>
        <taxon>Erysipelotrichales</taxon>
        <taxon>Erysipelotrichaceae</taxon>
        <taxon>Floccifex</taxon>
    </lineage>
</organism>
<dbReference type="GO" id="GO:0008237">
    <property type="term" value="F:metallopeptidase activity"/>
    <property type="evidence" value="ECO:0007669"/>
    <property type="project" value="UniProtKB-KW"/>
</dbReference>
<accession>A0A7X2T4B5</accession>
<keyword evidence="8" id="KW-0482">Metalloprotease</keyword>
<evidence type="ECO:0000256" key="6">
    <source>
        <dbReference type="ARBA" id="ARBA00022801"/>
    </source>
</evidence>
<evidence type="ECO:0000256" key="8">
    <source>
        <dbReference type="ARBA" id="ARBA00023049"/>
    </source>
</evidence>
<feature type="domain" description="Peptidase M20 dimerisation" evidence="12">
    <location>
        <begin position="202"/>
        <end position="304"/>
    </location>
</feature>
<evidence type="ECO:0000259" key="12">
    <source>
        <dbReference type="Pfam" id="PF07687"/>
    </source>
</evidence>
<dbReference type="NCBIfam" id="NF003976">
    <property type="entry name" value="PRK05469.1"/>
    <property type="match status" value="1"/>
</dbReference>
<sequence length="397" mass="44828">MSVIDKFLKYVSFDTQSDENSDCVPSTSKQLILGKELKEECEKMNADHVYMDSSGIVYVTIHATCDNKPSIGFLAHMDTATEISGKDVKPQIIKNYQGQTIFLNDEYKMNPEEFKNLKKVIGDDLIVTDGTTLLGGDDKAGVAILMQVMEDIIQNPVEHGKLMFAFTCDEEVGKGTDHFDLDRFNVDFAYTIDGADIDQVDYETFNAAHAKISIHGTSIHPGEAKGRMVNASLLASEFMMNMPSIETPQCTENYEGFYHVTNVKSNVDLATIDYIIRDHDLNTFENRKQYMKKMVSYFNEKYGNRFTIEIEDQYYNMANYIKDTTCIEKAKKAIDKEGYQSRSTPVRGGTDGANLTKRGLPCPNLGTGSYNHHGRYEFASIQQMETMVRIVKNIICD</sequence>
<dbReference type="InterPro" id="IPR011650">
    <property type="entry name" value="Peptidase_M20_dimer"/>
</dbReference>